<evidence type="ECO:0000313" key="1">
    <source>
        <dbReference type="EMBL" id="MDO1534807.1"/>
    </source>
</evidence>
<proteinExistence type="predicted"/>
<gene>
    <name evidence="1" type="ORF">Q2T77_21165</name>
</gene>
<name>A0ABT8S7C2_9BURK</name>
<dbReference type="EMBL" id="JAUKVY010000016">
    <property type="protein sequence ID" value="MDO1534807.1"/>
    <property type="molecule type" value="Genomic_DNA"/>
</dbReference>
<evidence type="ECO:0000313" key="2">
    <source>
        <dbReference type="Proteomes" id="UP001169027"/>
    </source>
</evidence>
<dbReference type="Proteomes" id="UP001169027">
    <property type="component" value="Unassembled WGS sequence"/>
</dbReference>
<organism evidence="1 2">
    <name type="scientific">Variovorax ginsengisoli</name>
    <dbReference type="NCBI Taxonomy" id="363844"/>
    <lineage>
        <taxon>Bacteria</taxon>
        <taxon>Pseudomonadati</taxon>
        <taxon>Pseudomonadota</taxon>
        <taxon>Betaproteobacteria</taxon>
        <taxon>Burkholderiales</taxon>
        <taxon>Comamonadaceae</taxon>
        <taxon>Variovorax</taxon>
    </lineage>
</organism>
<sequence>MSALSEFRSRRMHLKGRSAASAEAAVMEAGGEDLGPRNSRSGLQALHLFGKHPEGAIDLDA</sequence>
<accession>A0ABT8S7C2</accession>
<protein>
    <submittedName>
        <fullName evidence="1">Uncharacterized protein</fullName>
    </submittedName>
</protein>
<keyword evidence="2" id="KW-1185">Reference proteome</keyword>
<dbReference type="RefSeq" id="WP_301812571.1">
    <property type="nucleotide sequence ID" value="NZ_JAUJZH010000016.1"/>
</dbReference>
<reference evidence="1" key="1">
    <citation type="submission" date="2023-06" db="EMBL/GenBank/DDBJ databases">
        <authorList>
            <person name="Jiang Y."/>
            <person name="Liu Q."/>
        </authorList>
    </citation>
    <scope>NUCLEOTIDE SEQUENCE</scope>
    <source>
        <strain evidence="1">CGMCC 1.12090</strain>
    </source>
</reference>
<comment type="caution">
    <text evidence="1">The sequence shown here is derived from an EMBL/GenBank/DDBJ whole genome shotgun (WGS) entry which is preliminary data.</text>
</comment>